<sequence>MKKLLLPAFAVLFMTGCISSKSYVDPSFGKATYDDIQKVDDQHAMLVDIEFQRNGEAFPDANAEVRSHVERTLRASGVIAPATDGTTKRIKVTVNNVADLGDAAAKGFGTGLTFGAVGTLVTDYYEVFITYTDEDGELTTKEYKHALHTTIGNKDAPFENAEPMSPASAFGVIVEQVLLNFIQEMQQEGKLVRVPIETFIAA</sequence>
<organism evidence="1 2">
    <name type="scientific">Alteromonas arenosi</name>
    <dbReference type="NCBI Taxonomy" id="3055817"/>
    <lineage>
        <taxon>Bacteria</taxon>
        <taxon>Pseudomonadati</taxon>
        <taxon>Pseudomonadota</taxon>
        <taxon>Gammaproteobacteria</taxon>
        <taxon>Alteromonadales</taxon>
        <taxon>Alteromonadaceae</taxon>
        <taxon>Alteromonas/Salinimonas group</taxon>
        <taxon>Alteromonas</taxon>
    </lineage>
</organism>
<evidence type="ECO:0000313" key="1">
    <source>
        <dbReference type="EMBL" id="MDM7862012.1"/>
    </source>
</evidence>
<protein>
    <recommendedName>
        <fullName evidence="3">Lipoprotein</fullName>
    </recommendedName>
</protein>
<proteinExistence type="predicted"/>
<reference evidence="1 2" key="1">
    <citation type="submission" date="2023-06" db="EMBL/GenBank/DDBJ databases">
        <title>Alteromonas sp. ASW11-36 isolated from intertidal sand.</title>
        <authorList>
            <person name="Li Y."/>
        </authorList>
    </citation>
    <scope>NUCLEOTIDE SEQUENCE [LARGE SCALE GENOMIC DNA]</scope>
    <source>
        <strain evidence="1 2">ASW11-36</strain>
    </source>
</reference>
<evidence type="ECO:0008006" key="3">
    <source>
        <dbReference type="Google" id="ProtNLM"/>
    </source>
</evidence>
<dbReference type="RefSeq" id="WP_289366757.1">
    <property type="nucleotide sequence ID" value="NZ_JAUCBP010000013.1"/>
</dbReference>
<dbReference type="Proteomes" id="UP001234343">
    <property type="component" value="Unassembled WGS sequence"/>
</dbReference>
<comment type="caution">
    <text evidence="1">The sequence shown here is derived from an EMBL/GenBank/DDBJ whole genome shotgun (WGS) entry which is preliminary data.</text>
</comment>
<keyword evidence="2" id="KW-1185">Reference proteome</keyword>
<accession>A0ABT7T0Q1</accession>
<name>A0ABT7T0Q1_9ALTE</name>
<evidence type="ECO:0000313" key="2">
    <source>
        <dbReference type="Proteomes" id="UP001234343"/>
    </source>
</evidence>
<dbReference type="PROSITE" id="PS51257">
    <property type="entry name" value="PROKAR_LIPOPROTEIN"/>
    <property type="match status" value="1"/>
</dbReference>
<gene>
    <name evidence="1" type="ORF">QTP81_15520</name>
</gene>
<dbReference type="EMBL" id="JAUCBP010000013">
    <property type="protein sequence ID" value="MDM7862012.1"/>
    <property type="molecule type" value="Genomic_DNA"/>
</dbReference>